<keyword evidence="10" id="KW-0547">Nucleotide-binding</keyword>
<evidence type="ECO:0000256" key="15">
    <source>
        <dbReference type="PROSITE-ProRule" id="PRU00169"/>
    </source>
</evidence>
<dbReference type="InterPro" id="IPR000014">
    <property type="entry name" value="PAS"/>
</dbReference>
<dbReference type="Pfam" id="PF00512">
    <property type="entry name" value="HisKA"/>
    <property type="match status" value="1"/>
</dbReference>
<dbReference type="SUPFAM" id="SSF52172">
    <property type="entry name" value="CheY-like"/>
    <property type="match status" value="1"/>
</dbReference>
<keyword evidence="10" id="KW-0067">ATP-binding</keyword>
<keyword evidence="4" id="KW-1003">Cell membrane</keyword>
<evidence type="ECO:0000259" key="16">
    <source>
        <dbReference type="PROSITE" id="PS50109"/>
    </source>
</evidence>
<dbReference type="InterPro" id="IPR036641">
    <property type="entry name" value="HPT_dom_sf"/>
</dbReference>
<dbReference type="CDD" id="cd00088">
    <property type="entry name" value="HPT"/>
    <property type="match status" value="1"/>
</dbReference>
<evidence type="ECO:0000256" key="13">
    <source>
        <dbReference type="ARBA" id="ARBA00023136"/>
    </source>
</evidence>
<dbReference type="GO" id="GO:0009927">
    <property type="term" value="F:histidine phosphotransfer kinase activity"/>
    <property type="evidence" value="ECO:0007669"/>
    <property type="project" value="TreeGrafter"/>
</dbReference>
<dbReference type="InterPro" id="IPR036890">
    <property type="entry name" value="HATPase_C_sf"/>
</dbReference>
<evidence type="ECO:0000256" key="12">
    <source>
        <dbReference type="ARBA" id="ARBA00023012"/>
    </source>
</evidence>
<dbReference type="Pfam" id="PF00072">
    <property type="entry name" value="Response_reg"/>
    <property type="match status" value="1"/>
</dbReference>
<evidence type="ECO:0000256" key="2">
    <source>
        <dbReference type="ARBA" id="ARBA00004429"/>
    </source>
</evidence>
<keyword evidence="8" id="KW-0812">Transmembrane</keyword>
<keyword evidence="11" id="KW-1133">Transmembrane helix</keyword>
<feature type="modified residue" description="4-aspartylphosphate" evidence="15">
    <location>
        <position position="593"/>
    </location>
</feature>
<evidence type="ECO:0000256" key="14">
    <source>
        <dbReference type="PROSITE-ProRule" id="PRU00110"/>
    </source>
</evidence>
<dbReference type="InterPro" id="IPR011006">
    <property type="entry name" value="CheY-like_superfamily"/>
</dbReference>
<dbReference type="GO" id="GO:0000155">
    <property type="term" value="F:phosphorelay sensor kinase activity"/>
    <property type="evidence" value="ECO:0007669"/>
    <property type="project" value="InterPro"/>
</dbReference>
<evidence type="ECO:0000256" key="1">
    <source>
        <dbReference type="ARBA" id="ARBA00000085"/>
    </source>
</evidence>
<dbReference type="Proteomes" id="UP000238589">
    <property type="component" value="Unassembled WGS sequence"/>
</dbReference>
<evidence type="ECO:0000256" key="8">
    <source>
        <dbReference type="ARBA" id="ARBA00022692"/>
    </source>
</evidence>
<dbReference type="SUPFAM" id="SSF55874">
    <property type="entry name" value="ATPase domain of HSP90 chaperone/DNA topoisomerase II/histidine kinase"/>
    <property type="match status" value="1"/>
</dbReference>
<dbReference type="CDD" id="cd00082">
    <property type="entry name" value="HisKA"/>
    <property type="match status" value="1"/>
</dbReference>
<dbReference type="PROSITE" id="PS50113">
    <property type="entry name" value="PAC"/>
    <property type="match status" value="1"/>
</dbReference>
<dbReference type="SUPFAM" id="SSF55785">
    <property type="entry name" value="PYP-like sensor domain (PAS domain)"/>
    <property type="match status" value="2"/>
</dbReference>
<dbReference type="SMART" id="SM00387">
    <property type="entry name" value="HATPase_c"/>
    <property type="match status" value="1"/>
</dbReference>
<dbReference type="Gene3D" id="3.40.50.2300">
    <property type="match status" value="1"/>
</dbReference>
<dbReference type="SUPFAM" id="SSF47226">
    <property type="entry name" value="Histidine-containing phosphotransfer domain, HPT domain"/>
    <property type="match status" value="1"/>
</dbReference>
<dbReference type="InterPro" id="IPR004358">
    <property type="entry name" value="Sig_transdc_His_kin-like_C"/>
</dbReference>
<evidence type="ECO:0000256" key="6">
    <source>
        <dbReference type="ARBA" id="ARBA00022553"/>
    </source>
</evidence>
<dbReference type="Pfam" id="PF02518">
    <property type="entry name" value="HATPase_c"/>
    <property type="match status" value="1"/>
</dbReference>
<dbReference type="PANTHER" id="PTHR43047:SF72">
    <property type="entry name" value="OSMOSENSING HISTIDINE PROTEIN KINASE SLN1"/>
    <property type="match status" value="1"/>
</dbReference>
<dbReference type="SMART" id="SM00448">
    <property type="entry name" value="REC"/>
    <property type="match status" value="1"/>
</dbReference>
<dbReference type="InterPro" id="IPR003661">
    <property type="entry name" value="HisK_dim/P_dom"/>
</dbReference>
<dbReference type="CDD" id="cd17546">
    <property type="entry name" value="REC_hyHK_CKI1_RcsC-like"/>
    <property type="match status" value="1"/>
</dbReference>
<dbReference type="Gene3D" id="3.30.450.20">
    <property type="entry name" value="PAS domain"/>
    <property type="match status" value="2"/>
</dbReference>
<keyword evidence="12" id="KW-0902">Two-component regulatory system</keyword>
<feature type="domain" description="Response regulatory" evidence="17">
    <location>
        <begin position="544"/>
        <end position="661"/>
    </location>
</feature>
<comment type="subcellular location">
    <subcellularLocation>
        <location evidence="2">Cell inner membrane</location>
        <topology evidence="2">Multi-pass membrane protein</topology>
    </subcellularLocation>
</comment>
<keyword evidence="13" id="KW-0472">Membrane</keyword>
<dbReference type="OrthoDB" id="9810730at2"/>
<dbReference type="PROSITE" id="PS50112">
    <property type="entry name" value="PAS"/>
    <property type="match status" value="1"/>
</dbReference>
<dbReference type="EMBL" id="PVLQ01000040">
    <property type="protein sequence ID" value="PRD64974.1"/>
    <property type="molecule type" value="Genomic_DNA"/>
</dbReference>
<feature type="modified residue" description="Phosphohistidine" evidence="14">
    <location>
        <position position="737"/>
    </location>
</feature>
<dbReference type="Gene3D" id="1.10.287.130">
    <property type="match status" value="1"/>
</dbReference>
<feature type="domain" description="PAS" evidence="18">
    <location>
        <begin position="30"/>
        <end position="61"/>
    </location>
</feature>
<dbReference type="Gene3D" id="1.20.120.160">
    <property type="entry name" value="HPT domain"/>
    <property type="match status" value="1"/>
</dbReference>
<sequence length="797" mass="87228">MDSASSLDCPTAVASAQAGLIHAFDDSQGIIKFDLDGHILEANPIWRQTMGYESHELVGQQHRMFCDPVHAASEEYRWLWESLRAGQVRAGQFQWIAKQGGAVWWQASYHPVRGSDGRIDHVVKFATDITEHKNNERLLSRIRQALELSSQSAQIGSWDYEVAQDRVQLSPFCARLLELDPEQPLTIDSLLARLEPREDIQPAVAQALHSGEGWDLELLYFHPSGEPRWFRSIGRAEMSEGACVRLEVMMQDIHSTKQREFELLHAQQMAEAAVRSKDQFLATVSHELRTPLNAILGLGQILALDQRLDSDARDFVLEIVNAGQHLLSLVNDILDLAKVDQQDIQVTLQPVPLQPVLQECAGLIQPAAQARAIALQVADASACLVQADRIRLKQALLNLLSNAVKYNRPDGRIEVTLEPVAAARVRIRVADTGPGIAAEHLPALFQPFNRLGAEHSTVEGTGIGLNITQKLVQKMGGSIGVESQLGVGSSFWIELALVQQALAADPVADPAPAIPTLPAAVTTSCAPVLPVDGPVLASPPQGRRILVAEDNPVNRKVIGQQLKRLGYAHDFAEDGEAALFRWREQAYDLVLTDLQMPRMGGYELAQQIRSEEQDGHSVPIIVFSANAMDAAWTGWRLLGVNDFLTKPVKFELLGEKLAYWLSAVPQSESAAPAQAGRGGMAVPALLDLSVLADLVGDDPATLREFLQQYQHSAEALVAQLQDAFVQSDWLELALAAHSLKSSSRAVGALALGQVCEQLEQAGMREQADELSYLMPVFASVWPRLSQALATALARRAD</sequence>
<dbReference type="RefSeq" id="WP_105748797.1">
    <property type="nucleotide sequence ID" value="NZ_PVLQ01000040.1"/>
</dbReference>
<feature type="domain" description="Histidine kinase" evidence="16">
    <location>
        <begin position="283"/>
        <end position="499"/>
    </location>
</feature>
<feature type="domain" description="HPt" evidence="20">
    <location>
        <begin position="698"/>
        <end position="791"/>
    </location>
</feature>
<keyword evidence="7" id="KW-0808">Transferase</keyword>
<evidence type="ECO:0000256" key="3">
    <source>
        <dbReference type="ARBA" id="ARBA00012438"/>
    </source>
</evidence>
<name>A0A2S9K3K7_9BURK</name>
<evidence type="ECO:0000313" key="21">
    <source>
        <dbReference type="EMBL" id="PRD64974.1"/>
    </source>
</evidence>
<evidence type="ECO:0000259" key="20">
    <source>
        <dbReference type="PROSITE" id="PS50894"/>
    </source>
</evidence>
<dbReference type="GO" id="GO:0005886">
    <property type="term" value="C:plasma membrane"/>
    <property type="evidence" value="ECO:0007669"/>
    <property type="project" value="UniProtKB-SubCell"/>
</dbReference>
<dbReference type="InterPro" id="IPR000700">
    <property type="entry name" value="PAS-assoc_C"/>
</dbReference>
<proteinExistence type="predicted"/>
<keyword evidence="22" id="KW-1185">Reference proteome</keyword>
<evidence type="ECO:0000259" key="17">
    <source>
        <dbReference type="PROSITE" id="PS50110"/>
    </source>
</evidence>
<evidence type="ECO:0000313" key="22">
    <source>
        <dbReference type="Proteomes" id="UP000238589"/>
    </source>
</evidence>
<dbReference type="InterPro" id="IPR013655">
    <property type="entry name" value="PAS_fold_3"/>
</dbReference>
<evidence type="ECO:0000256" key="10">
    <source>
        <dbReference type="ARBA" id="ARBA00022840"/>
    </source>
</evidence>
<dbReference type="SMART" id="SM00086">
    <property type="entry name" value="PAC"/>
    <property type="match status" value="2"/>
</dbReference>
<dbReference type="Pfam" id="PF08447">
    <property type="entry name" value="PAS_3"/>
    <property type="match status" value="1"/>
</dbReference>
<dbReference type="EC" id="2.7.13.3" evidence="3"/>
<dbReference type="NCBIfam" id="TIGR00229">
    <property type="entry name" value="sensory_box"/>
    <property type="match status" value="1"/>
</dbReference>
<keyword evidence="5" id="KW-0997">Cell inner membrane</keyword>
<dbReference type="InterPro" id="IPR001610">
    <property type="entry name" value="PAC"/>
</dbReference>
<gene>
    <name evidence="21" type="ORF">C6P64_11955</name>
</gene>
<dbReference type="PROSITE" id="PS50110">
    <property type="entry name" value="RESPONSE_REGULATORY"/>
    <property type="match status" value="1"/>
</dbReference>
<dbReference type="PROSITE" id="PS50894">
    <property type="entry name" value="HPT"/>
    <property type="match status" value="1"/>
</dbReference>
<evidence type="ECO:0000256" key="4">
    <source>
        <dbReference type="ARBA" id="ARBA00022475"/>
    </source>
</evidence>
<evidence type="ECO:0000256" key="5">
    <source>
        <dbReference type="ARBA" id="ARBA00022519"/>
    </source>
</evidence>
<protein>
    <recommendedName>
        <fullName evidence="3">histidine kinase</fullName>
        <ecNumber evidence="3">2.7.13.3</ecNumber>
    </recommendedName>
</protein>
<dbReference type="SMART" id="SM00073">
    <property type="entry name" value="HPT"/>
    <property type="match status" value="1"/>
</dbReference>
<dbReference type="InterPro" id="IPR003594">
    <property type="entry name" value="HATPase_dom"/>
</dbReference>
<dbReference type="Gene3D" id="3.30.565.10">
    <property type="entry name" value="Histidine kinase-like ATPase, C-terminal domain"/>
    <property type="match status" value="1"/>
</dbReference>
<dbReference type="InterPro" id="IPR005467">
    <property type="entry name" value="His_kinase_dom"/>
</dbReference>
<keyword evidence="6 15" id="KW-0597">Phosphoprotein</keyword>
<evidence type="ECO:0000259" key="18">
    <source>
        <dbReference type="PROSITE" id="PS50112"/>
    </source>
</evidence>
<dbReference type="PANTHER" id="PTHR43047">
    <property type="entry name" value="TWO-COMPONENT HISTIDINE PROTEIN KINASE"/>
    <property type="match status" value="1"/>
</dbReference>
<dbReference type="PROSITE" id="PS50109">
    <property type="entry name" value="HIS_KIN"/>
    <property type="match status" value="1"/>
</dbReference>
<dbReference type="Pfam" id="PF01627">
    <property type="entry name" value="Hpt"/>
    <property type="match status" value="1"/>
</dbReference>
<keyword evidence="9" id="KW-0418">Kinase</keyword>
<reference evidence="21 22" key="1">
    <citation type="submission" date="2018-03" db="EMBL/GenBank/DDBJ databases">
        <title>Comparative genomics illustrates the genes involved in a hyperalkaliphilic mechanisms of Serpentinomonas isolated from highly-alkaline calcium-rich serpentinized springs.</title>
        <authorList>
            <person name="Suzuki S."/>
            <person name="Ishii S."/>
            <person name="Walworth N."/>
            <person name="Bird L."/>
            <person name="Kuenen J.G."/>
            <person name="Nealson K.H."/>
        </authorList>
    </citation>
    <scope>NUCLEOTIDE SEQUENCE [LARGE SCALE GENOMIC DNA]</scope>
    <source>
        <strain evidence="21 22">P1</strain>
    </source>
</reference>
<organism evidence="21 22">
    <name type="scientific">Malikia granosa</name>
    <dbReference type="NCBI Taxonomy" id="263067"/>
    <lineage>
        <taxon>Bacteria</taxon>
        <taxon>Pseudomonadati</taxon>
        <taxon>Pseudomonadota</taxon>
        <taxon>Betaproteobacteria</taxon>
        <taxon>Burkholderiales</taxon>
        <taxon>Comamonadaceae</taxon>
        <taxon>Malikia</taxon>
    </lineage>
</organism>
<dbReference type="SUPFAM" id="SSF47384">
    <property type="entry name" value="Homodimeric domain of signal transducing histidine kinase"/>
    <property type="match status" value="1"/>
</dbReference>
<dbReference type="FunFam" id="3.30.565.10:FF:000006">
    <property type="entry name" value="Sensor histidine kinase WalK"/>
    <property type="match status" value="1"/>
</dbReference>
<evidence type="ECO:0000259" key="19">
    <source>
        <dbReference type="PROSITE" id="PS50113"/>
    </source>
</evidence>
<evidence type="ECO:0000256" key="11">
    <source>
        <dbReference type="ARBA" id="ARBA00022989"/>
    </source>
</evidence>
<feature type="domain" description="PAC" evidence="19">
    <location>
        <begin position="89"/>
        <end position="141"/>
    </location>
</feature>
<dbReference type="CDD" id="cd00130">
    <property type="entry name" value="PAS"/>
    <property type="match status" value="1"/>
</dbReference>
<accession>A0A2S9K3K7</accession>
<evidence type="ECO:0000256" key="7">
    <source>
        <dbReference type="ARBA" id="ARBA00022679"/>
    </source>
</evidence>
<dbReference type="AlphaFoldDB" id="A0A2S9K3K7"/>
<dbReference type="InterPro" id="IPR008207">
    <property type="entry name" value="Sig_transdc_His_kin_Hpt_dom"/>
</dbReference>
<comment type="catalytic activity">
    <reaction evidence="1">
        <text>ATP + protein L-histidine = ADP + protein N-phospho-L-histidine.</text>
        <dbReference type="EC" id="2.7.13.3"/>
    </reaction>
</comment>
<dbReference type="PRINTS" id="PR00344">
    <property type="entry name" value="BCTRLSENSOR"/>
</dbReference>
<comment type="caution">
    <text evidence="21">The sequence shown here is derived from an EMBL/GenBank/DDBJ whole genome shotgun (WGS) entry which is preliminary data.</text>
</comment>
<dbReference type="InterPro" id="IPR001789">
    <property type="entry name" value="Sig_transdc_resp-reg_receiver"/>
</dbReference>
<dbReference type="SMART" id="SM00388">
    <property type="entry name" value="HisKA"/>
    <property type="match status" value="1"/>
</dbReference>
<dbReference type="InterPro" id="IPR035965">
    <property type="entry name" value="PAS-like_dom_sf"/>
</dbReference>
<dbReference type="InterPro" id="IPR036097">
    <property type="entry name" value="HisK_dim/P_sf"/>
</dbReference>
<evidence type="ECO:0000256" key="9">
    <source>
        <dbReference type="ARBA" id="ARBA00022777"/>
    </source>
</evidence>